<dbReference type="STRING" id="112498.A0A2D3VHV5"/>
<dbReference type="Proteomes" id="UP000225277">
    <property type="component" value="Unassembled WGS sequence"/>
</dbReference>
<name>A0A2D3VHV5_9PEZI</name>
<dbReference type="EMBL" id="FJUY01000023">
    <property type="protein sequence ID" value="CZT24932.1"/>
    <property type="molecule type" value="Genomic_DNA"/>
</dbReference>
<reference evidence="3 4" key="1">
    <citation type="submission" date="2016-03" db="EMBL/GenBank/DDBJ databases">
        <authorList>
            <person name="Ploux O."/>
        </authorList>
    </citation>
    <scope>NUCLEOTIDE SEQUENCE [LARGE SCALE GENOMIC DNA]</scope>
    <source>
        <strain evidence="3 4">URUG2</strain>
    </source>
</reference>
<dbReference type="GeneID" id="35605700"/>
<dbReference type="InterPro" id="IPR011100">
    <property type="entry name" value="Glyco_hydro_67_cat"/>
</dbReference>
<dbReference type="Gene3D" id="3.90.1330.10">
    <property type="entry name" value="Alpha-glucuronidase, C-terminal domain"/>
    <property type="match status" value="1"/>
</dbReference>
<feature type="domain" description="Glycosyl hydrolase family 67 catalytic" evidence="2">
    <location>
        <begin position="1"/>
        <end position="177"/>
    </location>
</feature>
<evidence type="ECO:0000259" key="1">
    <source>
        <dbReference type="Pfam" id="PF07477"/>
    </source>
</evidence>
<dbReference type="SUPFAM" id="SSF51445">
    <property type="entry name" value="(Trans)glycosidases"/>
    <property type="match status" value="1"/>
</dbReference>
<dbReference type="InterPro" id="IPR011099">
    <property type="entry name" value="Glyco_hydro_67_C"/>
</dbReference>
<dbReference type="InterPro" id="IPR017853">
    <property type="entry name" value="GH"/>
</dbReference>
<protein>
    <submittedName>
        <fullName evidence="3">Related to alpha-glucuronidase</fullName>
    </submittedName>
</protein>
<dbReference type="InterPro" id="IPR037054">
    <property type="entry name" value="A-glucoronidase_C_sf"/>
</dbReference>
<dbReference type="PANTHER" id="PTHR39207:SF1">
    <property type="entry name" value="ALPHA-GLUCURONIDASE A"/>
    <property type="match status" value="1"/>
</dbReference>
<sequence>MAGYLVKANSEGQPGPNDYGRTLSDGANLFAKSIQKYNGAVMFRAFVYGPVDERDWKADRATAAVNRFKPLDGEFDDNVIIQIKYGPLDFQVREPVSPLFANLRQENMAIEFQVSPEYLGQDCHLVYLPPLWRTVLDFDLRIDGRVTTTMDVYTGKVFNNTLNGFVGVTNVGTNMTWLGSHMAMSNMYAFGKLAWNPTLSSEDILNEWTRLTFGLDQHITDTISEISLISWQAYENYSGNLGLITLTEESHFGPNPQRADDGNTLGLFTRADKTGIGIDRTFNNGSGYAAQYPSEVAATFENLATTPEELLLWFHHVPYSHLLQSGKNHTPAYI</sequence>
<evidence type="ECO:0000313" key="4">
    <source>
        <dbReference type="Proteomes" id="UP000225277"/>
    </source>
</evidence>
<evidence type="ECO:0000313" key="3">
    <source>
        <dbReference type="EMBL" id="CZT24932.1"/>
    </source>
</evidence>
<dbReference type="PANTHER" id="PTHR39207">
    <property type="entry name" value="ALPHA-GLUCURONIDASE A"/>
    <property type="match status" value="1"/>
</dbReference>
<organism evidence="3 4">
    <name type="scientific">Ramularia collo-cygni</name>
    <dbReference type="NCBI Taxonomy" id="112498"/>
    <lineage>
        <taxon>Eukaryota</taxon>
        <taxon>Fungi</taxon>
        <taxon>Dikarya</taxon>
        <taxon>Ascomycota</taxon>
        <taxon>Pezizomycotina</taxon>
        <taxon>Dothideomycetes</taxon>
        <taxon>Dothideomycetidae</taxon>
        <taxon>Mycosphaerellales</taxon>
        <taxon>Mycosphaerellaceae</taxon>
        <taxon>Ramularia</taxon>
    </lineage>
</organism>
<gene>
    <name evidence="3" type="ORF">RCC_10661</name>
</gene>
<dbReference type="GO" id="GO:0045493">
    <property type="term" value="P:xylan catabolic process"/>
    <property type="evidence" value="ECO:0007669"/>
    <property type="project" value="InterPro"/>
</dbReference>
<dbReference type="OrthoDB" id="6501611at2759"/>
<dbReference type="Pfam" id="PF07488">
    <property type="entry name" value="Glyco_hydro_67M"/>
    <property type="match status" value="1"/>
</dbReference>
<keyword evidence="4" id="KW-1185">Reference proteome</keyword>
<dbReference type="Gene3D" id="3.20.20.80">
    <property type="entry name" value="Glycosidases"/>
    <property type="match status" value="1"/>
</dbReference>
<dbReference type="AlphaFoldDB" id="A0A2D3VHV5"/>
<feature type="domain" description="Glycosyl hydrolase family 67 C-terminal" evidence="1">
    <location>
        <begin position="179"/>
        <end position="328"/>
    </location>
</feature>
<dbReference type="GO" id="GO:0005576">
    <property type="term" value="C:extracellular region"/>
    <property type="evidence" value="ECO:0007669"/>
    <property type="project" value="InterPro"/>
</dbReference>
<dbReference type="Pfam" id="PF07477">
    <property type="entry name" value="Glyco_hydro_67C"/>
    <property type="match status" value="1"/>
</dbReference>
<accession>A0A2D3VHV5</accession>
<evidence type="ECO:0000259" key="2">
    <source>
        <dbReference type="Pfam" id="PF07488"/>
    </source>
</evidence>
<dbReference type="GO" id="GO:0046559">
    <property type="term" value="F:alpha-glucuronidase activity"/>
    <property type="evidence" value="ECO:0007669"/>
    <property type="project" value="InterPro"/>
</dbReference>
<proteinExistence type="predicted"/>
<dbReference type="RefSeq" id="XP_023631655.1">
    <property type="nucleotide sequence ID" value="XM_023775887.1"/>
</dbReference>